<protein>
    <submittedName>
        <fullName evidence="1">Uncharacterized protein</fullName>
    </submittedName>
</protein>
<dbReference type="AlphaFoldDB" id="A0A0F9JW25"/>
<name>A0A0F9JW25_9ZZZZ</name>
<evidence type="ECO:0000313" key="1">
    <source>
        <dbReference type="EMBL" id="KKM73898.1"/>
    </source>
</evidence>
<sequence>MDTRNPELATTTLKSCPALDIEWEDPYEGDLCAGVAQLQGMLLHLLNKAAGIGA</sequence>
<dbReference type="EMBL" id="LAZR01009227">
    <property type="protein sequence ID" value="KKM73898.1"/>
    <property type="molecule type" value="Genomic_DNA"/>
</dbReference>
<reference evidence="1" key="1">
    <citation type="journal article" date="2015" name="Nature">
        <title>Complex archaea that bridge the gap between prokaryotes and eukaryotes.</title>
        <authorList>
            <person name="Spang A."/>
            <person name="Saw J.H."/>
            <person name="Jorgensen S.L."/>
            <person name="Zaremba-Niedzwiedzka K."/>
            <person name="Martijn J."/>
            <person name="Lind A.E."/>
            <person name="van Eijk R."/>
            <person name="Schleper C."/>
            <person name="Guy L."/>
            <person name="Ettema T.J."/>
        </authorList>
    </citation>
    <scope>NUCLEOTIDE SEQUENCE</scope>
</reference>
<proteinExistence type="predicted"/>
<accession>A0A0F9JW25</accession>
<organism evidence="1">
    <name type="scientific">marine sediment metagenome</name>
    <dbReference type="NCBI Taxonomy" id="412755"/>
    <lineage>
        <taxon>unclassified sequences</taxon>
        <taxon>metagenomes</taxon>
        <taxon>ecological metagenomes</taxon>
    </lineage>
</organism>
<gene>
    <name evidence="1" type="ORF">LCGC14_1405780</name>
</gene>
<comment type="caution">
    <text evidence="1">The sequence shown here is derived from an EMBL/GenBank/DDBJ whole genome shotgun (WGS) entry which is preliminary data.</text>
</comment>